<dbReference type="OrthoDB" id="2942660at2"/>
<dbReference type="RefSeq" id="WP_151571931.1">
    <property type="nucleotide sequence ID" value="NZ_WBOT01000001.1"/>
</dbReference>
<evidence type="ECO:0000256" key="1">
    <source>
        <dbReference type="SAM" id="Phobius"/>
    </source>
</evidence>
<name>A0A7V7RPM6_9BACI</name>
<feature type="transmembrane region" description="Helical" evidence="1">
    <location>
        <begin position="30"/>
        <end position="51"/>
    </location>
</feature>
<feature type="transmembrane region" description="Helical" evidence="1">
    <location>
        <begin position="6"/>
        <end position="23"/>
    </location>
</feature>
<proteinExistence type="predicted"/>
<comment type="caution">
    <text evidence="2">The sequence shown here is derived from an EMBL/GenBank/DDBJ whole genome shotgun (WGS) entry which is preliminary data.</text>
</comment>
<dbReference type="EMBL" id="WBOT01000001">
    <property type="protein sequence ID" value="KAB2335258.1"/>
    <property type="molecule type" value="Genomic_DNA"/>
</dbReference>
<dbReference type="Proteomes" id="UP000441354">
    <property type="component" value="Unassembled WGS sequence"/>
</dbReference>
<sequence>MKVYTAVIIQLIIWSGYTFIEWLSKYDQLVFKALMFFVFLYLAVIIGHYIIKSTRKTFVATMVSLSVYGSFHVIMTLAI</sequence>
<keyword evidence="1" id="KW-0812">Transmembrane</keyword>
<keyword evidence="1" id="KW-1133">Transmembrane helix</keyword>
<protein>
    <recommendedName>
        <fullName evidence="4">Group-specific protein</fullName>
    </recommendedName>
</protein>
<accession>A0A7V7RPM6</accession>
<evidence type="ECO:0000313" key="3">
    <source>
        <dbReference type="Proteomes" id="UP000441354"/>
    </source>
</evidence>
<reference evidence="2 3" key="1">
    <citation type="journal article" date="2014" name="Arch. Microbiol.">
        <title>Bacillus mesophilum sp. nov., strain IITR-54T, a novel 4-chlorobiphenyl dechlorinating bacterium.</title>
        <authorList>
            <person name="Manickam N."/>
            <person name="Singh N.K."/>
            <person name="Bajaj A."/>
            <person name="Kumar R.M."/>
            <person name="Kaur G."/>
            <person name="Kaur N."/>
            <person name="Bala M."/>
            <person name="Kumar A."/>
            <person name="Mayilraj S."/>
        </authorList>
    </citation>
    <scope>NUCLEOTIDE SEQUENCE [LARGE SCALE GENOMIC DNA]</scope>
    <source>
        <strain evidence="2 3">IITR-54</strain>
    </source>
</reference>
<feature type="transmembrane region" description="Helical" evidence="1">
    <location>
        <begin position="57"/>
        <end position="78"/>
    </location>
</feature>
<keyword evidence="1" id="KW-0472">Membrane</keyword>
<keyword evidence="3" id="KW-1185">Reference proteome</keyword>
<evidence type="ECO:0008006" key="4">
    <source>
        <dbReference type="Google" id="ProtNLM"/>
    </source>
</evidence>
<gene>
    <name evidence="2" type="ORF">F7732_01445</name>
</gene>
<organism evidence="2 3">
    <name type="scientific">Bacillus mesophilum</name>
    <dbReference type="NCBI Taxonomy" id="1071718"/>
    <lineage>
        <taxon>Bacteria</taxon>
        <taxon>Bacillati</taxon>
        <taxon>Bacillota</taxon>
        <taxon>Bacilli</taxon>
        <taxon>Bacillales</taxon>
        <taxon>Bacillaceae</taxon>
        <taxon>Bacillus</taxon>
    </lineage>
</organism>
<dbReference type="AlphaFoldDB" id="A0A7V7RPM6"/>
<evidence type="ECO:0000313" key="2">
    <source>
        <dbReference type="EMBL" id="KAB2335258.1"/>
    </source>
</evidence>